<dbReference type="Pfam" id="PF06029">
    <property type="entry name" value="AlkA_N"/>
    <property type="match status" value="1"/>
</dbReference>
<evidence type="ECO:0000256" key="5">
    <source>
        <dbReference type="ARBA" id="ARBA00022763"/>
    </source>
</evidence>
<dbReference type="OrthoDB" id="9811249at2"/>
<dbReference type="GO" id="GO:0032131">
    <property type="term" value="F:alkylated DNA binding"/>
    <property type="evidence" value="ECO:0007669"/>
    <property type="project" value="TreeGrafter"/>
</dbReference>
<dbReference type="GO" id="GO:0003700">
    <property type="term" value="F:DNA-binding transcription factor activity"/>
    <property type="evidence" value="ECO:0007669"/>
    <property type="project" value="InterPro"/>
</dbReference>
<dbReference type="GO" id="GO:0008168">
    <property type="term" value="F:methyltransferase activity"/>
    <property type="evidence" value="ECO:0007669"/>
    <property type="project" value="UniProtKB-KW"/>
</dbReference>
<dbReference type="GO" id="GO:0032259">
    <property type="term" value="P:methylation"/>
    <property type="evidence" value="ECO:0007669"/>
    <property type="project" value="UniProtKB-KW"/>
</dbReference>
<dbReference type="InterPro" id="IPR010316">
    <property type="entry name" value="AlkA_N"/>
</dbReference>
<keyword evidence="6" id="KW-0862">Zinc</keyword>
<organism evidence="13 14">
    <name type="scientific">Vibrio sagamiensis NBRC 104589</name>
    <dbReference type="NCBI Taxonomy" id="1219064"/>
    <lineage>
        <taxon>Bacteria</taxon>
        <taxon>Pseudomonadati</taxon>
        <taxon>Pseudomonadota</taxon>
        <taxon>Gammaproteobacteria</taxon>
        <taxon>Vibrionales</taxon>
        <taxon>Vibrionaceae</taxon>
        <taxon>Vibrio</taxon>
    </lineage>
</organism>
<gene>
    <name evidence="13" type="ORF">VSA01S_13910</name>
</gene>
<evidence type="ECO:0000256" key="9">
    <source>
        <dbReference type="ARBA" id="ARBA00023159"/>
    </source>
</evidence>
<dbReference type="GO" id="GO:0008270">
    <property type="term" value="F:zinc ion binding"/>
    <property type="evidence" value="ECO:0007669"/>
    <property type="project" value="InterPro"/>
</dbReference>
<evidence type="ECO:0000256" key="4">
    <source>
        <dbReference type="ARBA" id="ARBA00022723"/>
    </source>
</evidence>
<dbReference type="SMART" id="SM01009">
    <property type="entry name" value="AlkA_N"/>
    <property type="match status" value="1"/>
</dbReference>
<dbReference type="InterPro" id="IPR004026">
    <property type="entry name" value="Ada_DNA_repair_Zn-bd"/>
</dbReference>
<dbReference type="GO" id="GO:0008725">
    <property type="term" value="F:DNA-3-methyladenine glycosylase activity"/>
    <property type="evidence" value="ECO:0007669"/>
    <property type="project" value="TreeGrafter"/>
</dbReference>
<sequence>MFIHPHTSLTFEQCQKARMSRDSRFDGYFYIAVKTTGIFCRPICPANLPQEKNIEYFIDKNQALKAGYRPCLRCRPDSLPNTWAWKGTETTFQRALKMIECGALYQGSLVKLSERLGISDRYLRKLFNKYLGISPKQYAQYQQLLFAKHLLHTSSMSITEIGFASGFNSIRRFNDSFRKKLNLTPSQVKRRKFSSMATHQLDLPYKGQLNWQHMLAFYQVRAIDRIERVTQDSYQRHIMIDDCCAYFEVKQGCGQLEMSFDIEDMTKLQYLVAAVRRMFDLDTDIKHVEEHLVHVDQQLVSVPGLRIPGVWNIWEAGVRAILGQQVSVKAAIGQLNLLVSTLCEDEQKRYFPTPEMIAQADVSFLRMPQSRKDALVRFAQYMLENPDSNPQQWLELKGIGPWTVSYAILRGQSHPDCFLDKDLIIKKAIKMRPSINADSVSPWGSYATFHLWNQS</sequence>
<dbReference type="PROSITE" id="PS00041">
    <property type="entry name" value="HTH_ARAC_FAMILY_1"/>
    <property type="match status" value="1"/>
</dbReference>
<evidence type="ECO:0000256" key="11">
    <source>
        <dbReference type="ARBA" id="ARBA00023204"/>
    </source>
</evidence>
<dbReference type="Gene3D" id="1.10.1670.10">
    <property type="entry name" value="Helix-hairpin-Helix base-excision DNA repair enzymes (C-terminal)"/>
    <property type="match status" value="1"/>
</dbReference>
<protein>
    <submittedName>
        <fullName evidence="13">3-methyladenine DNA glycosylase</fullName>
    </submittedName>
</protein>
<dbReference type="Proteomes" id="UP000321922">
    <property type="component" value="Unassembled WGS sequence"/>
</dbReference>
<dbReference type="SUPFAM" id="SSF46689">
    <property type="entry name" value="Homeodomain-like"/>
    <property type="match status" value="1"/>
</dbReference>
<evidence type="ECO:0000256" key="7">
    <source>
        <dbReference type="ARBA" id="ARBA00023015"/>
    </source>
</evidence>
<dbReference type="GO" id="GO:0006307">
    <property type="term" value="P:DNA alkylation repair"/>
    <property type="evidence" value="ECO:0007669"/>
    <property type="project" value="TreeGrafter"/>
</dbReference>
<keyword evidence="5" id="KW-0227">DNA damage</keyword>
<dbReference type="SMART" id="SM00342">
    <property type="entry name" value="HTH_ARAC"/>
    <property type="match status" value="1"/>
</dbReference>
<reference evidence="13 14" key="1">
    <citation type="submission" date="2019-07" db="EMBL/GenBank/DDBJ databases">
        <title>Whole genome shotgun sequence of Vibrio sagamiensis NBRC 104589.</title>
        <authorList>
            <person name="Hosoyama A."/>
            <person name="Uohara A."/>
            <person name="Ohji S."/>
            <person name="Ichikawa N."/>
        </authorList>
    </citation>
    <scope>NUCLEOTIDE SEQUENCE [LARGE SCALE GENOMIC DNA]</scope>
    <source>
        <strain evidence="13 14">NBRC 104589</strain>
    </source>
</reference>
<dbReference type="EMBL" id="BJXJ01000011">
    <property type="protein sequence ID" value="GEM75279.1"/>
    <property type="molecule type" value="Genomic_DNA"/>
</dbReference>
<keyword evidence="3" id="KW-0808">Transferase</keyword>
<dbReference type="GO" id="GO:0032993">
    <property type="term" value="C:protein-DNA complex"/>
    <property type="evidence" value="ECO:0007669"/>
    <property type="project" value="TreeGrafter"/>
</dbReference>
<evidence type="ECO:0000313" key="14">
    <source>
        <dbReference type="Proteomes" id="UP000321922"/>
    </source>
</evidence>
<dbReference type="GO" id="GO:0006285">
    <property type="term" value="P:base-excision repair, AP site formation"/>
    <property type="evidence" value="ECO:0007669"/>
    <property type="project" value="TreeGrafter"/>
</dbReference>
<dbReference type="InterPro" id="IPR023170">
    <property type="entry name" value="HhH_base_excis_C"/>
</dbReference>
<dbReference type="Gene3D" id="1.10.340.30">
    <property type="entry name" value="Hypothetical protein, domain 2"/>
    <property type="match status" value="1"/>
</dbReference>
<keyword evidence="7" id="KW-0805">Transcription regulation</keyword>
<dbReference type="GO" id="GO:0005737">
    <property type="term" value="C:cytoplasm"/>
    <property type="evidence" value="ECO:0007669"/>
    <property type="project" value="TreeGrafter"/>
</dbReference>
<accession>A0A511QDC4</accession>
<keyword evidence="2" id="KW-0489">Methyltransferase</keyword>
<dbReference type="FunFam" id="3.40.10.10:FF:000001">
    <property type="entry name" value="DNA-3-methyladenine glycosylase 2"/>
    <property type="match status" value="1"/>
</dbReference>
<dbReference type="PANTHER" id="PTHR43003:SF13">
    <property type="entry name" value="DNA-3-METHYLADENINE GLYCOSYLASE 2"/>
    <property type="match status" value="1"/>
</dbReference>
<evidence type="ECO:0000313" key="13">
    <source>
        <dbReference type="EMBL" id="GEM75279.1"/>
    </source>
</evidence>
<dbReference type="Pfam" id="PF12833">
    <property type="entry name" value="HTH_18"/>
    <property type="match status" value="1"/>
</dbReference>
<keyword evidence="9" id="KW-0010">Activator</keyword>
<dbReference type="InterPro" id="IPR037046">
    <property type="entry name" value="AlkA_N_sf"/>
</dbReference>
<dbReference type="InterPro" id="IPR011257">
    <property type="entry name" value="DNA_glycosylase"/>
</dbReference>
<evidence type="ECO:0000256" key="8">
    <source>
        <dbReference type="ARBA" id="ARBA00023125"/>
    </source>
</evidence>
<dbReference type="SUPFAM" id="SSF55945">
    <property type="entry name" value="TATA-box binding protein-like"/>
    <property type="match status" value="1"/>
</dbReference>
<keyword evidence="10" id="KW-0804">Transcription</keyword>
<dbReference type="GO" id="GO:0043565">
    <property type="term" value="F:sequence-specific DNA binding"/>
    <property type="evidence" value="ECO:0007669"/>
    <property type="project" value="InterPro"/>
</dbReference>
<dbReference type="InterPro" id="IPR009057">
    <property type="entry name" value="Homeodomain-like_sf"/>
</dbReference>
<evidence type="ECO:0000256" key="3">
    <source>
        <dbReference type="ARBA" id="ARBA00022679"/>
    </source>
</evidence>
<dbReference type="RefSeq" id="WP_039980554.1">
    <property type="nucleotide sequence ID" value="NZ_BAOJ01000035.1"/>
</dbReference>
<dbReference type="SUPFAM" id="SSF48150">
    <property type="entry name" value="DNA-glycosylase"/>
    <property type="match status" value="1"/>
</dbReference>
<dbReference type="InterPro" id="IPR051912">
    <property type="entry name" value="Alkylbase_DNA_Glycosylase/TA"/>
</dbReference>
<dbReference type="InterPro" id="IPR018062">
    <property type="entry name" value="HTH_AraC-typ_CS"/>
</dbReference>
<keyword evidence="14" id="KW-1185">Reference proteome</keyword>
<keyword evidence="8" id="KW-0238">DNA-binding</keyword>
<dbReference type="SUPFAM" id="SSF57884">
    <property type="entry name" value="Ada DNA repair protein, N-terminal domain (N-Ada 10)"/>
    <property type="match status" value="1"/>
</dbReference>
<dbReference type="InterPro" id="IPR018060">
    <property type="entry name" value="HTH_AraC"/>
</dbReference>
<dbReference type="Gene3D" id="3.40.10.10">
    <property type="entry name" value="DNA Methylphosphotriester Repair Domain"/>
    <property type="match status" value="1"/>
</dbReference>
<name>A0A511QDC4_9VIBR</name>
<evidence type="ECO:0000256" key="1">
    <source>
        <dbReference type="ARBA" id="ARBA00001947"/>
    </source>
</evidence>
<comment type="caution">
    <text evidence="13">The sequence shown here is derived from an EMBL/GenBank/DDBJ whole genome shotgun (WGS) entry which is preliminary data.</text>
</comment>
<proteinExistence type="predicted"/>
<evidence type="ECO:0000256" key="6">
    <source>
        <dbReference type="ARBA" id="ARBA00022833"/>
    </source>
</evidence>
<dbReference type="PROSITE" id="PS01124">
    <property type="entry name" value="HTH_ARAC_FAMILY_2"/>
    <property type="match status" value="1"/>
</dbReference>
<dbReference type="InterPro" id="IPR035451">
    <property type="entry name" value="Ada-like_dom_sf"/>
</dbReference>
<feature type="domain" description="HTH araC/xylS-type" evidence="12">
    <location>
        <begin position="93"/>
        <end position="191"/>
    </location>
</feature>
<evidence type="ECO:0000256" key="10">
    <source>
        <dbReference type="ARBA" id="ARBA00023163"/>
    </source>
</evidence>
<evidence type="ECO:0000256" key="2">
    <source>
        <dbReference type="ARBA" id="ARBA00022603"/>
    </source>
</evidence>
<dbReference type="AlphaFoldDB" id="A0A511QDC4"/>
<dbReference type="GO" id="GO:0043916">
    <property type="term" value="F:DNA-7-methylguanine glycosylase activity"/>
    <property type="evidence" value="ECO:0007669"/>
    <property type="project" value="TreeGrafter"/>
</dbReference>
<keyword evidence="11" id="KW-0234">DNA repair</keyword>
<dbReference type="Gene3D" id="3.30.310.20">
    <property type="entry name" value="DNA-3-methyladenine glycosylase AlkA, N-terminal domain"/>
    <property type="match status" value="1"/>
</dbReference>
<dbReference type="Pfam" id="PF02805">
    <property type="entry name" value="Ada_Zn_binding"/>
    <property type="match status" value="1"/>
</dbReference>
<evidence type="ECO:0000259" key="12">
    <source>
        <dbReference type="PROSITE" id="PS01124"/>
    </source>
</evidence>
<dbReference type="Gene3D" id="1.10.10.60">
    <property type="entry name" value="Homeodomain-like"/>
    <property type="match status" value="1"/>
</dbReference>
<keyword evidence="4" id="KW-0479">Metal-binding</keyword>
<comment type="cofactor">
    <cofactor evidence="1">
        <name>Zn(2+)</name>
        <dbReference type="ChEBI" id="CHEBI:29105"/>
    </cofactor>
</comment>
<dbReference type="PANTHER" id="PTHR43003">
    <property type="entry name" value="DNA-3-METHYLADENINE GLYCOSYLASE"/>
    <property type="match status" value="1"/>
</dbReference>